<keyword evidence="1" id="KW-0175">Coiled coil</keyword>
<organism evidence="3 4">
    <name type="scientific">Triparma laevis f. longispina</name>
    <dbReference type="NCBI Taxonomy" id="1714387"/>
    <lineage>
        <taxon>Eukaryota</taxon>
        <taxon>Sar</taxon>
        <taxon>Stramenopiles</taxon>
        <taxon>Ochrophyta</taxon>
        <taxon>Bolidophyceae</taxon>
        <taxon>Parmales</taxon>
        <taxon>Triparmaceae</taxon>
        <taxon>Triparma</taxon>
    </lineage>
</organism>
<evidence type="ECO:0000313" key="3">
    <source>
        <dbReference type="EMBL" id="GMI08208.1"/>
    </source>
</evidence>
<evidence type="ECO:0000313" key="4">
    <source>
        <dbReference type="Proteomes" id="UP001165122"/>
    </source>
</evidence>
<dbReference type="AlphaFoldDB" id="A0A9W7CGH1"/>
<feature type="compositionally biased region" description="Basic and acidic residues" evidence="2">
    <location>
        <begin position="318"/>
        <end position="333"/>
    </location>
</feature>
<keyword evidence="4" id="KW-1185">Reference proteome</keyword>
<sequence length="368" mass="40577">MANSPPRSVNTSMSSTRIQKQWSNYQTTLSSVCKGLSPNGSNRNFGGGGGHGISQTITHPTAQALANAYNYDYGSSARNNPHVVRHPPPPPLLNAHVGGVVQPRNPVDVEYDLIRLRHPLSPSPPPQQEMTNALPIPVDAIPLPHPKIGHPSEVNLSLMSLNSLNTTSNNTGHIHNTPQCERTGLNTSKEIMPPPMSIPSSLAVDNNNVNIEKINETMEYSITRFNKEMLGFLGSEEKDDIILTLQIENSKMNDKVKQLKTWVDNEMGGFADTTLTAMQEKEDEVEHYKKEAEVLAGELKECLRKLEMSHEREMGFRGVKGGREGEEGGRDLPKLPAEIEEGGGSYMANFKTGRKFSIRDSAMLKDFK</sequence>
<protein>
    <submittedName>
        <fullName evidence="3">Uncharacterized protein</fullName>
    </submittedName>
</protein>
<evidence type="ECO:0000256" key="1">
    <source>
        <dbReference type="SAM" id="Coils"/>
    </source>
</evidence>
<feature type="coiled-coil region" evidence="1">
    <location>
        <begin position="271"/>
        <end position="305"/>
    </location>
</feature>
<proteinExistence type="predicted"/>
<name>A0A9W7CGH1_9STRA</name>
<comment type="caution">
    <text evidence="3">The sequence shown here is derived from an EMBL/GenBank/DDBJ whole genome shotgun (WGS) entry which is preliminary data.</text>
</comment>
<dbReference type="EMBL" id="BRXW01000121">
    <property type="protein sequence ID" value="GMI08208.1"/>
    <property type="molecule type" value="Genomic_DNA"/>
</dbReference>
<reference evidence="4" key="1">
    <citation type="journal article" date="2023" name="Commun. Biol.">
        <title>Genome analysis of Parmales, the sister group of diatoms, reveals the evolutionary specialization of diatoms from phago-mixotrophs to photoautotrophs.</title>
        <authorList>
            <person name="Ban H."/>
            <person name="Sato S."/>
            <person name="Yoshikawa S."/>
            <person name="Yamada K."/>
            <person name="Nakamura Y."/>
            <person name="Ichinomiya M."/>
            <person name="Sato N."/>
            <person name="Blanc-Mathieu R."/>
            <person name="Endo H."/>
            <person name="Kuwata A."/>
            <person name="Ogata H."/>
        </authorList>
    </citation>
    <scope>NUCLEOTIDE SEQUENCE [LARGE SCALE GENOMIC DNA]</scope>
    <source>
        <strain evidence="4">NIES 3700</strain>
    </source>
</reference>
<feature type="region of interest" description="Disordered" evidence="2">
    <location>
        <begin position="318"/>
        <end position="338"/>
    </location>
</feature>
<gene>
    <name evidence="3" type="ORF">TrLO_g375</name>
</gene>
<evidence type="ECO:0000256" key="2">
    <source>
        <dbReference type="SAM" id="MobiDB-lite"/>
    </source>
</evidence>
<accession>A0A9W7CGH1</accession>
<dbReference type="OrthoDB" id="193008at2759"/>
<dbReference type="Proteomes" id="UP001165122">
    <property type="component" value="Unassembled WGS sequence"/>
</dbReference>